<feature type="compositionally biased region" description="Basic and acidic residues" evidence="7">
    <location>
        <begin position="1063"/>
        <end position="1072"/>
    </location>
</feature>
<gene>
    <name evidence="10" type="primary">8234215</name>
    <name evidence="9" type="ORF">Phum_PHUM135310</name>
</gene>
<feature type="compositionally biased region" description="Polar residues" evidence="7">
    <location>
        <begin position="409"/>
        <end position="426"/>
    </location>
</feature>
<evidence type="ECO:0000256" key="6">
    <source>
        <dbReference type="PROSITE-ProRule" id="PRU10141"/>
    </source>
</evidence>
<feature type="compositionally biased region" description="Basic and acidic residues" evidence="7">
    <location>
        <begin position="941"/>
        <end position="963"/>
    </location>
</feature>
<name>E0VEJ4_PEDHC</name>
<feature type="compositionally biased region" description="Basic and acidic residues" evidence="7">
    <location>
        <begin position="828"/>
        <end position="838"/>
    </location>
</feature>
<dbReference type="Proteomes" id="UP000009046">
    <property type="component" value="Unassembled WGS sequence"/>
</dbReference>
<dbReference type="FunFam" id="3.30.200.20:FF:000315">
    <property type="entry name" value="Calcium-dependent protein kinase 3"/>
    <property type="match status" value="1"/>
</dbReference>
<feature type="region of interest" description="Disordered" evidence="7">
    <location>
        <begin position="852"/>
        <end position="888"/>
    </location>
</feature>
<dbReference type="eggNOG" id="KOG0611">
    <property type="taxonomic scope" value="Eukaryota"/>
</dbReference>
<feature type="compositionally biased region" description="Basic and acidic residues" evidence="7">
    <location>
        <begin position="726"/>
        <end position="735"/>
    </location>
</feature>
<keyword evidence="2 9" id="KW-0808">Transferase</keyword>
<dbReference type="GO" id="GO:0004683">
    <property type="term" value="F:calcium/calmodulin-dependent protein kinase activity"/>
    <property type="evidence" value="ECO:0007669"/>
    <property type="project" value="UniProtKB-EC"/>
</dbReference>
<dbReference type="SUPFAM" id="SSF56112">
    <property type="entry name" value="Protein kinase-like (PK-like)"/>
    <property type="match status" value="1"/>
</dbReference>
<feature type="compositionally biased region" description="Basic and acidic residues" evidence="7">
    <location>
        <begin position="599"/>
        <end position="612"/>
    </location>
</feature>
<feature type="region of interest" description="Disordered" evidence="7">
    <location>
        <begin position="808"/>
        <end position="838"/>
    </location>
</feature>
<evidence type="ECO:0000313" key="10">
    <source>
        <dbReference type="EnsemblMetazoa" id="PHUM135310-PA"/>
    </source>
</evidence>
<dbReference type="InParanoid" id="E0VEJ4"/>
<keyword evidence="4 9" id="KW-0418">Kinase</keyword>
<evidence type="ECO:0000256" key="1">
    <source>
        <dbReference type="ARBA" id="ARBA00022527"/>
    </source>
</evidence>
<dbReference type="CDD" id="cd14073">
    <property type="entry name" value="STKc_NUAK"/>
    <property type="match status" value="1"/>
</dbReference>
<dbReference type="KEGG" id="phu:Phum_PHUM135310"/>
<feature type="domain" description="Protein kinase" evidence="8">
    <location>
        <begin position="34"/>
        <end position="285"/>
    </location>
</feature>
<keyword evidence="5 6" id="KW-0067">ATP-binding</keyword>
<dbReference type="GO" id="GO:0000226">
    <property type="term" value="P:microtubule cytoskeleton organization"/>
    <property type="evidence" value="ECO:0007669"/>
    <property type="project" value="TreeGrafter"/>
</dbReference>
<dbReference type="CTD" id="8234215"/>
<dbReference type="EMBL" id="DS235092">
    <property type="protein sequence ID" value="EEB11800.1"/>
    <property type="molecule type" value="Genomic_DNA"/>
</dbReference>
<feature type="compositionally biased region" description="Basic residues" evidence="7">
    <location>
        <begin position="490"/>
        <end position="501"/>
    </location>
</feature>
<feature type="region of interest" description="Disordered" evidence="7">
    <location>
        <begin position="362"/>
        <end position="790"/>
    </location>
</feature>
<dbReference type="EC" id="2.7.11.17" evidence="9"/>
<evidence type="ECO:0000256" key="2">
    <source>
        <dbReference type="ARBA" id="ARBA00022679"/>
    </source>
</evidence>
<feature type="compositionally biased region" description="Polar residues" evidence="7">
    <location>
        <begin position="969"/>
        <end position="992"/>
    </location>
</feature>
<dbReference type="PANTHER" id="PTHR24346">
    <property type="entry name" value="MAP/MICROTUBULE AFFINITY-REGULATING KINASE"/>
    <property type="match status" value="1"/>
</dbReference>
<feature type="compositionally biased region" description="Basic and acidic residues" evidence="7">
    <location>
        <begin position="915"/>
        <end position="933"/>
    </location>
</feature>
<proteinExistence type="predicted"/>
<keyword evidence="1 9" id="KW-0723">Serine/threonine-protein kinase</keyword>
<feature type="compositionally biased region" description="Basic and acidic residues" evidence="7">
    <location>
        <begin position="743"/>
        <end position="754"/>
    </location>
</feature>
<reference evidence="9" key="2">
    <citation type="submission" date="2007-04" db="EMBL/GenBank/DDBJ databases">
        <title>The genome of the human body louse.</title>
        <authorList>
            <consortium name="The Human Body Louse Genome Consortium"/>
            <person name="Kirkness E."/>
            <person name="Walenz B."/>
            <person name="Hass B."/>
            <person name="Bruggner R."/>
            <person name="Strausberg R."/>
        </authorList>
    </citation>
    <scope>NUCLEOTIDE SEQUENCE</scope>
    <source>
        <strain evidence="9">USDA</strain>
    </source>
</reference>
<evidence type="ECO:0000256" key="7">
    <source>
        <dbReference type="SAM" id="MobiDB-lite"/>
    </source>
</evidence>
<dbReference type="Gene3D" id="1.10.510.10">
    <property type="entry name" value="Transferase(Phosphotransferase) domain 1"/>
    <property type="match status" value="1"/>
</dbReference>
<dbReference type="InterPro" id="IPR000719">
    <property type="entry name" value="Prot_kinase_dom"/>
</dbReference>
<feature type="compositionally biased region" description="Basic and acidic residues" evidence="7">
    <location>
        <begin position="502"/>
        <end position="530"/>
    </location>
</feature>
<dbReference type="OrthoDB" id="193931at2759"/>
<evidence type="ECO:0000256" key="4">
    <source>
        <dbReference type="ARBA" id="ARBA00022777"/>
    </source>
</evidence>
<dbReference type="SMART" id="SM00220">
    <property type="entry name" value="S_TKc"/>
    <property type="match status" value="1"/>
</dbReference>
<dbReference type="HOGENOM" id="CLU_272529_0_0_1"/>
<keyword evidence="11" id="KW-1185">Reference proteome</keyword>
<feature type="compositionally biased region" description="Basic and acidic residues" evidence="7">
    <location>
        <begin position="538"/>
        <end position="590"/>
    </location>
</feature>
<dbReference type="RefSeq" id="XP_002424538.1">
    <property type="nucleotide sequence ID" value="XM_002424493.1"/>
</dbReference>
<organism>
    <name type="scientific">Pediculus humanus subsp. corporis</name>
    <name type="common">Body louse</name>
    <dbReference type="NCBI Taxonomy" id="121224"/>
    <lineage>
        <taxon>Eukaryota</taxon>
        <taxon>Metazoa</taxon>
        <taxon>Ecdysozoa</taxon>
        <taxon>Arthropoda</taxon>
        <taxon>Hexapoda</taxon>
        <taxon>Insecta</taxon>
        <taxon>Pterygota</taxon>
        <taxon>Neoptera</taxon>
        <taxon>Paraneoptera</taxon>
        <taxon>Psocodea</taxon>
        <taxon>Troctomorpha</taxon>
        <taxon>Phthiraptera</taxon>
        <taxon>Anoplura</taxon>
        <taxon>Pediculidae</taxon>
        <taxon>Pediculus</taxon>
    </lineage>
</organism>
<dbReference type="InterPro" id="IPR011009">
    <property type="entry name" value="Kinase-like_dom_sf"/>
</dbReference>
<dbReference type="EMBL" id="AAZO01001566">
    <property type="status" value="NOT_ANNOTATED_CDS"/>
    <property type="molecule type" value="Genomic_DNA"/>
</dbReference>
<feature type="compositionally biased region" description="Polar residues" evidence="7">
    <location>
        <begin position="1021"/>
        <end position="1030"/>
    </location>
</feature>
<dbReference type="AlphaFoldDB" id="E0VEJ4"/>
<feature type="binding site" evidence="6">
    <location>
        <position position="67"/>
    </location>
    <ligand>
        <name>ATP</name>
        <dbReference type="ChEBI" id="CHEBI:30616"/>
    </ligand>
</feature>
<dbReference type="InterPro" id="IPR017441">
    <property type="entry name" value="Protein_kinase_ATP_BS"/>
</dbReference>
<sequence length="1185" mass="135183">MVVDRSNVDHIMRGLQSTEGVRLHNHRKKLRQRFDIIKKLGQGTYGKVQLGINKETGQEVAIKTIKKCKIETDADLVRIRREIQIMSSVRHPNIIHIYEVFENREKIVLVMEYAAGGELYDYLSERKVLEETEARRIFRQISTAIYYCHKHKICHRDLKLENILLDEHGSAKIADFGLSNVFDGQRLLNTYCGSPLYASPEIVKGTPYHGPEVDCWSLGVLLYTLVYGAMPFDGSNFKRLVKQISQGDYFEPKKASPASSLIRDMLTVNSPDRANIEQICSHWWVNQGFNVSCLDIAEDLANQTPVRLDLLLSLAPPPENTEKIVVTDDQRTIPQEVPPRSMSVGSFMDLDSNAEERVKSFVAREVPSEQTSNEKTMKRKLEPVPSKSFSGARKKERTKPESDEVENVTAETEISANKTESNNTTMDVDRESSNKLEAFDLQEVSAKEEDKSKEKLSDNSEKKVIDENKVVESEGEKRSPEEISKEKTTRKSIKIVKKKKVDKKDSETDKKENEVLDAKTKPDNQKTEVQKEEEEEGDKAKLEKQEKTEEKVPEQKEVDKKENAQDEKENEKVEVEKEKSVEKEKKEKTPQPDGSVSKPVERRKSKIFETAEKFMSNDQKSSVQEKPKKVYIPGVKVSDFAKAFERRSSIPTASVKASPSKKAVGKDSKESSPVNKKPVTKPMEKKSESPESKKLENNSSQVDKTQNKVVDKKKEESPKPVSKASTPEEKHDKEQQQQPIPANDEKLKKLRDSARNVITSAIAEDERKSNNKQILKPPVPKTKTEDLDKRKNLTLQIGKETATVEVHTPENTKFLFEPDNFNDAQNTDNKENVEKPKEKKTAKLEITLKSNTLPRRTTKAEVRLSSPQVKKEPNFRTEVEHRVGDPSHVYSTQRSEVAFPVSAATKPVRAMSLEPDFRTKQKPVKEPTRERIIPIEFEGSGNKEDVEARDRVKELEKSREGKVKHPYQRTWSLKSNLSRQSTQDSDVESTASAPPGEPIKKSPREFIIPIAVEGGGYVTPRATSLEPSESMSKRNRPFSRKISLFSENGSEDESPFSTLQRHSSRDMDEPFRLHRLRSSRPTKQSIERADSGSGSEEEDDDGFELLTAENLFSTLLSRVRSLTQRLNVEDGMRPGFPSSRLLSNHFGPSERFWKEFKPGYGKWIEEQLESWEHKEFRFESITFER</sequence>
<dbReference type="GO" id="GO:0005524">
    <property type="term" value="F:ATP binding"/>
    <property type="evidence" value="ECO:0007669"/>
    <property type="project" value="UniProtKB-UniRule"/>
</dbReference>
<dbReference type="FunFam" id="1.10.510.10:FF:000389">
    <property type="entry name" value="Uncharacterized protein, isoform E"/>
    <property type="match status" value="1"/>
</dbReference>
<evidence type="ECO:0000256" key="3">
    <source>
        <dbReference type="ARBA" id="ARBA00022741"/>
    </source>
</evidence>
<evidence type="ECO:0000256" key="5">
    <source>
        <dbReference type="ARBA" id="ARBA00022840"/>
    </source>
</evidence>
<dbReference type="GeneID" id="8234215"/>
<dbReference type="GO" id="GO:0050321">
    <property type="term" value="F:tau-protein kinase activity"/>
    <property type="evidence" value="ECO:0007669"/>
    <property type="project" value="TreeGrafter"/>
</dbReference>
<dbReference type="EnsemblMetazoa" id="PHUM135310-RA">
    <property type="protein sequence ID" value="PHUM135310-PA"/>
    <property type="gene ID" value="PHUM135310"/>
</dbReference>
<dbReference type="GO" id="GO:0035556">
    <property type="term" value="P:intracellular signal transduction"/>
    <property type="evidence" value="ECO:0007669"/>
    <property type="project" value="TreeGrafter"/>
</dbReference>
<feature type="compositionally biased region" description="Basic and acidic residues" evidence="7">
    <location>
        <begin position="705"/>
        <end position="718"/>
    </location>
</feature>
<dbReference type="OMA" id="RWLASWP"/>
<dbReference type="PROSITE" id="PS50011">
    <property type="entry name" value="PROTEIN_KINASE_DOM"/>
    <property type="match status" value="1"/>
</dbReference>
<reference evidence="9" key="1">
    <citation type="submission" date="2007-04" db="EMBL/GenBank/DDBJ databases">
        <title>Annotation of Pediculus humanus corporis strain USDA.</title>
        <authorList>
            <person name="Kirkness E."/>
            <person name="Hannick L."/>
            <person name="Hass B."/>
            <person name="Bruggner R."/>
            <person name="Lawson D."/>
            <person name="Bidwell S."/>
            <person name="Joardar V."/>
            <person name="Caler E."/>
            <person name="Walenz B."/>
            <person name="Inman J."/>
            <person name="Schobel S."/>
            <person name="Galinsky K."/>
            <person name="Amedeo P."/>
            <person name="Strausberg R."/>
        </authorList>
    </citation>
    <scope>NUCLEOTIDE SEQUENCE</scope>
    <source>
        <strain evidence="9">USDA</strain>
    </source>
</reference>
<feature type="compositionally biased region" description="Basic and acidic residues" evidence="7">
    <location>
        <begin position="682"/>
        <end position="696"/>
    </location>
</feature>
<feature type="compositionally biased region" description="Basic and acidic residues" evidence="7">
    <location>
        <begin position="445"/>
        <end position="489"/>
    </location>
</feature>
<evidence type="ECO:0000313" key="9">
    <source>
        <dbReference type="EMBL" id="EEB11800.1"/>
    </source>
</evidence>
<dbReference type="GO" id="GO:0005737">
    <property type="term" value="C:cytoplasm"/>
    <property type="evidence" value="ECO:0007669"/>
    <property type="project" value="TreeGrafter"/>
</dbReference>
<dbReference type="PROSITE" id="PS00107">
    <property type="entry name" value="PROTEIN_KINASE_ATP"/>
    <property type="match status" value="1"/>
</dbReference>
<dbReference type="PANTHER" id="PTHR24346:SF93">
    <property type="entry name" value="NUAK FAMILY SNF1-LIKE KINASE 1"/>
    <property type="match status" value="1"/>
</dbReference>
<protein>
    <submittedName>
        <fullName evidence="9 10">Serine/threonine protein kinase, putative</fullName>
        <ecNumber evidence="9">2.7.11.17</ecNumber>
    </submittedName>
</protein>
<feature type="compositionally biased region" description="Basic and acidic residues" evidence="7">
    <location>
        <begin position="869"/>
        <end position="885"/>
    </location>
</feature>
<feature type="compositionally biased region" description="Basic and acidic residues" evidence="7">
    <location>
        <begin position="427"/>
        <end position="438"/>
    </location>
</feature>
<evidence type="ECO:0000313" key="11">
    <source>
        <dbReference type="Proteomes" id="UP000009046"/>
    </source>
</evidence>
<accession>E0VEJ4</accession>
<reference evidence="10" key="3">
    <citation type="submission" date="2021-02" db="UniProtKB">
        <authorList>
            <consortium name="EnsemblMetazoa"/>
        </authorList>
    </citation>
    <scope>IDENTIFICATION</scope>
    <source>
        <strain evidence="10">USDA</strain>
    </source>
</reference>
<dbReference type="VEuPathDB" id="VectorBase:PHUM135310"/>
<dbReference type="Pfam" id="PF00069">
    <property type="entry name" value="Pkinase"/>
    <property type="match status" value="1"/>
</dbReference>
<keyword evidence="3 6" id="KW-0547">Nucleotide-binding</keyword>
<evidence type="ECO:0000259" key="8">
    <source>
        <dbReference type="PROSITE" id="PS50011"/>
    </source>
</evidence>
<feature type="region of interest" description="Disordered" evidence="7">
    <location>
        <begin position="910"/>
        <end position="1101"/>
    </location>
</feature>
<dbReference type="PROSITE" id="PS00108">
    <property type="entry name" value="PROTEIN_KINASE_ST"/>
    <property type="match status" value="1"/>
</dbReference>
<dbReference type="InterPro" id="IPR008271">
    <property type="entry name" value="Ser/Thr_kinase_AS"/>
</dbReference>